<dbReference type="InterPro" id="IPR017972">
    <property type="entry name" value="Cyt_P450_CS"/>
</dbReference>
<dbReference type="STRING" id="703135.A0A2A9NJR8"/>
<dbReference type="EMBL" id="KZ302083">
    <property type="protein sequence ID" value="PFH47950.1"/>
    <property type="molecule type" value="Genomic_DNA"/>
</dbReference>
<evidence type="ECO:0000256" key="6">
    <source>
        <dbReference type="ARBA" id="ARBA00023002"/>
    </source>
</evidence>
<dbReference type="AlphaFoldDB" id="A0A2A9NJR8"/>
<dbReference type="InterPro" id="IPR050364">
    <property type="entry name" value="Cytochrome_P450_fung"/>
</dbReference>
<dbReference type="InterPro" id="IPR002401">
    <property type="entry name" value="Cyt_P450_E_grp-I"/>
</dbReference>
<dbReference type="InterPro" id="IPR001128">
    <property type="entry name" value="Cyt_P450"/>
</dbReference>
<evidence type="ECO:0000256" key="8">
    <source>
        <dbReference type="ARBA" id="ARBA00023033"/>
    </source>
</evidence>
<evidence type="ECO:0000256" key="2">
    <source>
        <dbReference type="ARBA" id="ARBA00005179"/>
    </source>
</evidence>
<keyword evidence="8 10" id="KW-0503">Monooxygenase</keyword>
<dbReference type="GO" id="GO:0020037">
    <property type="term" value="F:heme binding"/>
    <property type="evidence" value="ECO:0007669"/>
    <property type="project" value="InterPro"/>
</dbReference>
<dbReference type="PANTHER" id="PTHR46300:SF7">
    <property type="entry name" value="P450, PUTATIVE (EUROFUNG)-RELATED"/>
    <property type="match status" value="1"/>
</dbReference>
<dbReference type="GO" id="GO:0005506">
    <property type="term" value="F:iron ion binding"/>
    <property type="evidence" value="ECO:0007669"/>
    <property type="project" value="InterPro"/>
</dbReference>
<gene>
    <name evidence="11" type="ORF">AMATHDRAFT_6256</name>
</gene>
<keyword evidence="4 9" id="KW-0349">Heme</keyword>
<protein>
    <recommendedName>
        <fullName evidence="13">Cytochrome P450</fullName>
    </recommendedName>
</protein>
<evidence type="ECO:0000256" key="7">
    <source>
        <dbReference type="ARBA" id="ARBA00023004"/>
    </source>
</evidence>
<evidence type="ECO:0000256" key="5">
    <source>
        <dbReference type="ARBA" id="ARBA00022723"/>
    </source>
</evidence>
<evidence type="ECO:0000256" key="9">
    <source>
        <dbReference type="PIRSR" id="PIRSR602401-1"/>
    </source>
</evidence>
<evidence type="ECO:0000256" key="3">
    <source>
        <dbReference type="ARBA" id="ARBA00010617"/>
    </source>
</evidence>
<dbReference type="SUPFAM" id="SSF48264">
    <property type="entry name" value="Cytochrome P450"/>
    <property type="match status" value="1"/>
</dbReference>
<dbReference type="PROSITE" id="PS00086">
    <property type="entry name" value="CYTOCHROME_P450"/>
    <property type="match status" value="1"/>
</dbReference>
<keyword evidence="5 9" id="KW-0479">Metal-binding</keyword>
<name>A0A2A9NJR8_9AGAR</name>
<keyword evidence="7 9" id="KW-0408">Iron</keyword>
<comment type="cofactor">
    <cofactor evidence="1 9">
        <name>heme</name>
        <dbReference type="ChEBI" id="CHEBI:30413"/>
    </cofactor>
</comment>
<comment type="similarity">
    <text evidence="3 10">Belongs to the cytochrome P450 family.</text>
</comment>
<dbReference type="GO" id="GO:0016705">
    <property type="term" value="F:oxidoreductase activity, acting on paired donors, with incorporation or reduction of molecular oxygen"/>
    <property type="evidence" value="ECO:0007669"/>
    <property type="project" value="InterPro"/>
</dbReference>
<dbReference type="CDD" id="cd11065">
    <property type="entry name" value="CYP64-like"/>
    <property type="match status" value="1"/>
</dbReference>
<evidence type="ECO:0008006" key="13">
    <source>
        <dbReference type="Google" id="ProtNLM"/>
    </source>
</evidence>
<reference evidence="11 12" key="1">
    <citation type="submission" date="2014-02" db="EMBL/GenBank/DDBJ databases">
        <title>Transposable element dynamics among asymbiotic and ectomycorrhizal Amanita fungi.</title>
        <authorList>
            <consortium name="DOE Joint Genome Institute"/>
            <person name="Hess J."/>
            <person name="Skrede I."/>
            <person name="Wolfe B."/>
            <person name="LaButti K."/>
            <person name="Ohm R.A."/>
            <person name="Grigoriev I.V."/>
            <person name="Pringle A."/>
        </authorList>
    </citation>
    <scope>NUCLEOTIDE SEQUENCE [LARGE SCALE GENOMIC DNA]</scope>
    <source>
        <strain evidence="11 12">SKay4041</strain>
    </source>
</reference>
<dbReference type="Proteomes" id="UP000242287">
    <property type="component" value="Unassembled WGS sequence"/>
</dbReference>
<dbReference type="InterPro" id="IPR036396">
    <property type="entry name" value="Cyt_P450_sf"/>
</dbReference>
<dbReference type="Gene3D" id="1.10.630.10">
    <property type="entry name" value="Cytochrome P450"/>
    <property type="match status" value="1"/>
</dbReference>
<keyword evidence="12" id="KW-1185">Reference proteome</keyword>
<dbReference type="PANTHER" id="PTHR46300">
    <property type="entry name" value="P450, PUTATIVE (EUROFUNG)-RELATED-RELATED"/>
    <property type="match status" value="1"/>
</dbReference>
<dbReference type="OrthoDB" id="2789670at2759"/>
<evidence type="ECO:0000313" key="12">
    <source>
        <dbReference type="Proteomes" id="UP000242287"/>
    </source>
</evidence>
<evidence type="ECO:0000256" key="10">
    <source>
        <dbReference type="RuleBase" id="RU000461"/>
    </source>
</evidence>
<evidence type="ECO:0000313" key="11">
    <source>
        <dbReference type="EMBL" id="PFH47950.1"/>
    </source>
</evidence>
<dbReference type="Pfam" id="PF00067">
    <property type="entry name" value="p450"/>
    <property type="match status" value="1"/>
</dbReference>
<evidence type="ECO:0000256" key="4">
    <source>
        <dbReference type="ARBA" id="ARBA00022617"/>
    </source>
</evidence>
<dbReference type="GO" id="GO:0004497">
    <property type="term" value="F:monooxygenase activity"/>
    <property type="evidence" value="ECO:0007669"/>
    <property type="project" value="UniProtKB-KW"/>
</dbReference>
<keyword evidence="6 10" id="KW-0560">Oxidoreductase</keyword>
<feature type="binding site" description="axial binding residue" evidence="9">
    <location>
        <position position="331"/>
    </location>
    <ligand>
        <name>heme</name>
        <dbReference type="ChEBI" id="CHEBI:30413"/>
    </ligand>
    <ligandPart>
        <name>Fe</name>
        <dbReference type="ChEBI" id="CHEBI:18248"/>
    </ligandPart>
</feature>
<evidence type="ECO:0000256" key="1">
    <source>
        <dbReference type="ARBA" id="ARBA00001971"/>
    </source>
</evidence>
<comment type="pathway">
    <text evidence="2">Secondary metabolite biosynthesis.</text>
</comment>
<dbReference type="PRINTS" id="PR00463">
    <property type="entry name" value="EP450I"/>
</dbReference>
<organism evidence="11 12">
    <name type="scientific">Amanita thiersii Skay4041</name>
    <dbReference type="NCBI Taxonomy" id="703135"/>
    <lineage>
        <taxon>Eukaryota</taxon>
        <taxon>Fungi</taxon>
        <taxon>Dikarya</taxon>
        <taxon>Basidiomycota</taxon>
        <taxon>Agaricomycotina</taxon>
        <taxon>Agaricomycetes</taxon>
        <taxon>Agaricomycetidae</taxon>
        <taxon>Agaricales</taxon>
        <taxon>Pluteineae</taxon>
        <taxon>Amanitaceae</taxon>
        <taxon>Amanita</taxon>
    </lineage>
</organism>
<proteinExistence type="inferred from homology"/>
<accession>A0A2A9NJR8</accession>
<sequence length="409" mass="46154">MVALIGWGNAMGFLDYGELWRAERRLTHQSFHSTASKKFRPYTLKSAHGFLRRMCKKSDDVVERLCYMAGEAVVSITFGLDLLPENDPYIQMNEDALLPLHIVTIPGKYLIDFLPVLKHVPEWVPGAGFKKQARIWREASDRMFSWPFSVAKEFILKGEHKPSFLSKCLSDMKENDDEDAIRYATGTLYGAGVHTTSTGVASCILGLLARPELMVKAQEDIDAVVPYGELPTFEDEEKLPFITAICMEALRWRVVSPIAIPHVAAVDDVYQGYRIPKGSIIVPNCWAMLNDEKVYPDPFTFKPERFMKDGKISKDIKDPSHAVFGFGRRICPGRFLALSSMWITVASMLAAFDITKAVDESGNVIEPDYEYIPGFVCRPKPLKVSMKPRSRIHEEAIMATEGEDVQFED</sequence>